<dbReference type="AlphaFoldDB" id="A0A5B7IV16"/>
<gene>
    <name evidence="2" type="ORF">E2C01_080979</name>
</gene>
<evidence type="ECO:0000256" key="1">
    <source>
        <dbReference type="SAM" id="MobiDB-lite"/>
    </source>
</evidence>
<sequence>MVSSGMWVGTSAWPVSRQSTMPAPQRHARGQTGAREQPRSTLSTRPAGT</sequence>
<accession>A0A5B7IV16</accession>
<keyword evidence="3" id="KW-1185">Reference proteome</keyword>
<feature type="region of interest" description="Disordered" evidence="1">
    <location>
        <begin position="1"/>
        <end position="49"/>
    </location>
</feature>
<evidence type="ECO:0000313" key="2">
    <source>
        <dbReference type="EMBL" id="MPC86163.1"/>
    </source>
</evidence>
<reference evidence="2 3" key="1">
    <citation type="submission" date="2019-05" db="EMBL/GenBank/DDBJ databases">
        <title>Another draft genome of Portunus trituberculatus and its Hox gene families provides insights of decapod evolution.</title>
        <authorList>
            <person name="Jeong J.-H."/>
            <person name="Song I."/>
            <person name="Kim S."/>
            <person name="Choi T."/>
            <person name="Kim D."/>
            <person name="Ryu S."/>
            <person name="Kim W."/>
        </authorList>
    </citation>
    <scope>NUCLEOTIDE SEQUENCE [LARGE SCALE GENOMIC DNA]</scope>
    <source>
        <tissue evidence="2">Muscle</tissue>
    </source>
</reference>
<protein>
    <submittedName>
        <fullName evidence="2">Uncharacterized protein</fullName>
    </submittedName>
</protein>
<comment type="caution">
    <text evidence="2">The sequence shown here is derived from an EMBL/GenBank/DDBJ whole genome shotgun (WGS) entry which is preliminary data.</text>
</comment>
<evidence type="ECO:0000313" key="3">
    <source>
        <dbReference type="Proteomes" id="UP000324222"/>
    </source>
</evidence>
<feature type="compositionally biased region" description="Polar residues" evidence="1">
    <location>
        <begin position="39"/>
        <end position="49"/>
    </location>
</feature>
<organism evidence="2 3">
    <name type="scientific">Portunus trituberculatus</name>
    <name type="common">Swimming crab</name>
    <name type="synonym">Neptunus trituberculatus</name>
    <dbReference type="NCBI Taxonomy" id="210409"/>
    <lineage>
        <taxon>Eukaryota</taxon>
        <taxon>Metazoa</taxon>
        <taxon>Ecdysozoa</taxon>
        <taxon>Arthropoda</taxon>
        <taxon>Crustacea</taxon>
        <taxon>Multicrustacea</taxon>
        <taxon>Malacostraca</taxon>
        <taxon>Eumalacostraca</taxon>
        <taxon>Eucarida</taxon>
        <taxon>Decapoda</taxon>
        <taxon>Pleocyemata</taxon>
        <taxon>Brachyura</taxon>
        <taxon>Eubrachyura</taxon>
        <taxon>Portunoidea</taxon>
        <taxon>Portunidae</taxon>
        <taxon>Portuninae</taxon>
        <taxon>Portunus</taxon>
    </lineage>
</organism>
<proteinExistence type="predicted"/>
<dbReference type="EMBL" id="VSRR010070654">
    <property type="protein sequence ID" value="MPC86163.1"/>
    <property type="molecule type" value="Genomic_DNA"/>
</dbReference>
<name>A0A5B7IV16_PORTR</name>
<dbReference type="Proteomes" id="UP000324222">
    <property type="component" value="Unassembled WGS sequence"/>
</dbReference>